<reference evidence="2 3" key="1">
    <citation type="submission" date="2020-04" db="EMBL/GenBank/DDBJ databases">
        <title>Molecular characterization of pseudomonads from Agaricus bisporus reveal novel blotch 2 pathogens in Western Europe.</title>
        <authorList>
            <person name="Taparia T."/>
            <person name="Krijger M."/>
            <person name="Haynes E."/>
            <person name="Elpinstone J.G."/>
            <person name="Noble R."/>
            <person name="Van Der Wolf J."/>
        </authorList>
    </citation>
    <scope>NUCLEOTIDE SEQUENCE [LARGE SCALE GENOMIC DNA]</scope>
    <source>
        <strain evidence="2 3">P8021</strain>
    </source>
</reference>
<name>A0A7Y8KJ19_9PSED</name>
<organism evidence="2 3">
    <name type="scientific">Pseudomonas reactans</name>
    <dbReference type="NCBI Taxonomy" id="117680"/>
    <lineage>
        <taxon>Bacteria</taxon>
        <taxon>Pseudomonadati</taxon>
        <taxon>Pseudomonadota</taxon>
        <taxon>Gammaproteobacteria</taxon>
        <taxon>Pseudomonadales</taxon>
        <taxon>Pseudomonadaceae</taxon>
        <taxon>Pseudomonas</taxon>
    </lineage>
</organism>
<evidence type="ECO:0000256" key="1">
    <source>
        <dbReference type="SAM" id="Coils"/>
    </source>
</evidence>
<proteinExistence type="predicted"/>
<feature type="coiled-coil region" evidence="1">
    <location>
        <begin position="21"/>
        <end position="89"/>
    </location>
</feature>
<evidence type="ECO:0000313" key="3">
    <source>
        <dbReference type="Proteomes" id="UP000585226"/>
    </source>
</evidence>
<comment type="caution">
    <text evidence="2">The sequence shown here is derived from an EMBL/GenBank/DDBJ whole genome shotgun (WGS) entry which is preliminary data.</text>
</comment>
<sequence>MNEEIARLTGTLRFNVESAGFQRFNRMMQNANNQLRQLSAEYGKLSAQMAKGLKLKMDTSGITKAKASLDNALKRQSRAEAALSNQQRRTFTIELTQQKLKYANTKAQNHLNSVALQSQKDAAIVAAKAAASVAAGGAASKAQLATQNALTASVAKQTRLQVIQQKLAANTQRAANTHLMSQGKLQRIQQQINHAQQQAHIRAQRAATQQAAAAQTAANKTQNSTQSAQRFQFAQQRHQAWQARQNAPAPANGGMFGSGIGGVLALGGAIGGIGIAVSALNGLIGKLGERIEERKESVKGAEAFNSNFTAISRDPAQQKMWRDEYIKAANDSGTNIDIDSAKDFRNFVMAQLAYGKKPDGIMKDYKLRQQVFAISGVSRDDTKELNKQLGQLSSDGTGSKQDYDILNDRMPMLAPYLSRAYGEEKGIKDPLKARQALNKGLKGGDGVKYSWYERAFQLMAEENQGMLEDRKKTVTFTQAQADNQKYLNDNSINTDANLSEAMKDNIKAWQDVNTDLESTRVALKNFDEGLTSAQTSLLRFMFGRNMDGTKKSEGQQIADRMTTADLPAPVNLFATPEYDKIDPIGDRSKGLYDNFLDKIFGVTERNAQARKDRDMSLGDQYKLPDLTASGLMPKADLDKTLNYQLPLGRLPSLADSFKAMQDTVTSNSGMQQNASPSQTFNQPITVTNQIDVTIAGSATEKDAQEFMTKVRSEIGTLEGKIPGLSADAVRNMLGQARAQQAERQ</sequence>
<accession>A0A7Y8KJ19</accession>
<dbReference type="Proteomes" id="UP000585226">
    <property type="component" value="Unassembled WGS sequence"/>
</dbReference>
<dbReference type="EMBL" id="JACASD010000051">
    <property type="protein sequence ID" value="NWE90519.1"/>
    <property type="molecule type" value="Genomic_DNA"/>
</dbReference>
<keyword evidence="1" id="KW-0175">Coiled coil</keyword>
<dbReference type="AlphaFoldDB" id="A0A7Y8KJ19"/>
<dbReference type="RefSeq" id="WP_177112205.1">
    <property type="nucleotide sequence ID" value="NZ_JACASD010000051.1"/>
</dbReference>
<gene>
    <name evidence="2" type="ORF">HX893_20545</name>
</gene>
<evidence type="ECO:0000313" key="2">
    <source>
        <dbReference type="EMBL" id="NWE90519.1"/>
    </source>
</evidence>
<protein>
    <submittedName>
        <fullName evidence="2">Uncharacterized protein</fullName>
    </submittedName>
</protein>